<gene>
    <name evidence="1" type="ORF">J2S57_006923</name>
</gene>
<dbReference type="InterPro" id="IPR036412">
    <property type="entry name" value="HAD-like_sf"/>
</dbReference>
<dbReference type="InterPro" id="IPR050155">
    <property type="entry name" value="HAD-like_hydrolase_sf"/>
</dbReference>
<dbReference type="PROSITE" id="PS01228">
    <property type="entry name" value="COF_1"/>
    <property type="match status" value="1"/>
</dbReference>
<dbReference type="Pfam" id="PF12710">
    <property type="entry name" value="HAD"/>
    <property type="match status" value="1"/>
</dbReference>
<dbReference type="SUPFAM" id="SSF56784">
    <property type="entry name" value="HAD-like"/>
    <property type="match status" value="1"/>
</dbReference>
<keyword evidence="2" id="KW-1185">Reference proteome</keyword>
<name>A0ABT9PEP3_9ACTN</name>
<evidence type="ECO:0000313" key="2">
    <source>
        <dbReference type="Proteomes" id="UP001235712"/>
    </source>
</evidence>
<dbReference type="PANTHER" id="PTHR43434">
    <property type="entry name" value="PHOSPHOGLYCOLATE PHOSPHATASE"/>
    <property type="match status" value="1"/>
</dbReference>
<dbReference type="InterPro" id="IPR023214">
    <property type="entry name" value="HAD_sf"/>
</dbReference>
<dbReference type="EMBL" id="JAUSQZ010000001">
    <property type="protein sequence ID" value="MDP9831174.1"/>
    <property type="molecule type" value="Genomic_DNA"/>
</dbReference>
<dbReference type="SFLD" id="SFLDG01129">
    <property type="entry name" value="C1.5:_HAD__Beta-PGM__Phosphata"/>
    <property type="match status" value="1"/>
</dbReference>
<reference evidence="1 2" key="1">
    <citation type="submission" date="2023-07" db="EMBL/GenBank/DDBJ databases">
        <title>Sequencing the genomes of 1000 actinobacteria strains.</title>
        <authorList>
            <person name="Klenk H.-P."/>
        </authorList>
    </citation>
    <scope>NUCLEOTIDE SEQUENCE [LARGE SCALE GENOMIC DNA]</scope>
    <source>
        <strain evidence="1 2">DSM 44388</strain>
    </source>
</reference>
<evidence type="ECO:0000313" key="1">
    <source>
        <dbReference type="EMBL" id="MDP9831174.1"/>
    </source>
</evidence>
<dbReference type="Gene3D" id="3.40.50.1000">
    <property type="entry name" value="HAD superfamily/HAD-like"/>
    <property type="match status" value="1"/>
</dbReference>
<sequence length="234" mass="23978">MTAPVGGLGAASAVLWDIDGTLLTSGGVAAQAFLRAVEEVVGRRPVLDGLEFGGRIDPEIATLLLASIDHDDSHVPAVLKRLDELVQADLEALHAHTRVLPGVTGVMARLVDAGVPQTVVTGNIRSVARAKLTAGELIPPIDPELGGYGDSGTTRVEVARSSLVAVFGDDWAAHADNCWIIGDTPRDLACAQALGLRCALVASGRTGVDALSGLGADVVLGGLGTTDDVARLWG</sequence>
<dbReference type="Gene3D" id="1.10.150.240">
    <property type="entry name" value="Putative phosphatase, domain 2"/>
    <property type="match status" value="1"/>
</dbReference>
<dbReference type="InterPro" id="IPR023198">
    <property type="entry name" value="PGP-like_dom2"/>
</dbReference>
<dbReference type="Proteomes" id="UP001235712">
    <property type="component" value="Unassembled WGS sequence"/>
</dbReference>
<proteinExistence type="predicted"/>
<comment type="caution">
    <text evidence="1">The sequence shown here is derived from an EMBL/GenBank/DDBJ whole genome shotgun (WGS) entry which is preliminary data.</text>
</comment>
<accession>A0ABT9PEP3</accession>
<organism evidence="1 2">
    <name type="scientific">Kineosporia succinea</name>
    <dbReference type="NCBI Taxonomy" id="84632"/>
    <lineage>
        <taxon>Bacteria</taxon>
        <taxon>Bacillati</taxon>
        <taxon>Actinomycetota</taxon>
        <taxon>Actinomycetes</taxon>
        <taxon>Kineosporiales</taxon>
        <taxon>Kineosporiaceae</taxon>
        <taxon>Kineosporia</taxon>
    </lineage>
</organism>
<dbReference type="SFLD" id="SFLDS00003">
    <property type="entry name" value="Haloacid_Dehalogenase"/>
    <property type="match status" value="1"/>
</dbReference>
<dbReference type="RefSeq" id="WP_307250683.1">
    <property type="nucleotide sequence ID" value="NZ_JAUSQZ010000001.1"/>
</dbReference>
<dbReference type="PANTHER" id="PTHR43434:SF1">
    <property type="entry name" value="PHOSPHOGLYCOLATE PHOSPHATASE"/>
    <property type="match status" value="1"/>
</dbReference>
<protein>
    <submittedName>
        <fullName evidence="1">Phosphoglycolate phosphatase-like HAD superfamily hydrolase</fullName>
    </submittedName>
</protein>